<reference evidence="2" key="1">
    <citation type="journal article" date="2014" name="Front. Microbiol.">
        <title>High frequency of phylogenetically diverse reductive dehalogenase-homologous genes in deep subseafloor sedimentary metagenomes.</title>
        <authorList>
            <person name="Kawai M."/>
            <person name="Futagami T."/>
            <person name="Toyoda A."/>
            <person name="Takaki Y."/>
            <person name="Nishi S."/>
            <person name="Hori S."/>
            <person name="Arai W."/>
            <person name="Tsubouchi T."/>
            <person name="Morono Y."/>
            <person name="Uchiyama I."/>
            <person name="Ito T."/>
            <person name="Fujiyama A."/>
            <person name="Inagaki F."/>
            <person name="Takami H."/>
        </authorList>
    </citation>
    <scope>NUCLEOTIDE SEQUENCE</scope>
    <source>
        <strain evidence="2">Expedition CK06-06</strain>
    </source>
</reference>
<protein>
    <recommendedName>
        <fullName evidence="1">N-acetyltransferase domain-containing protein</fullName>
    </recommendedName>
</protein>
<proteinExistence type="predicted"/>
<feature type="domain" description="N-acetyltransferase" evidence="1">
    <location>
        <begin position="17"/>
        <end position="162"/>
    </location>
</feature>
<dbReference type="InterPro" id="IPR016181">
    <property type="entry name" value="Acyl_CoA_acyltransferase"/>
</dbReference>
<dbReference type="EMBL" id="BARV01001546">
    <property type="protein sequence ID" value="GAH97477.1"/>
    <property type="molecule type" value="Genomic_DNA"/>
</dbReference>
<evidence type="ECO:0000259" key="1">
    <source>
        <dbReference type="PROSITE" id="PS51186"/>
    </source>
</evidence>
<gene>
    <name evidence="2" type="ORF">S06H3_04415</name>
</gene>
<dbReference type="CDD" id="cd04301">
    <property type="entry name" value="NAT_SF"/>
    <property type="match status" value="1"/>
</dbReference>
<dbReference type="Pfam" id="PF00583">
    <property type="entry name" value="Acetyltransf_1"/>
    <property type="match status" value="1"/>
</dbReference>
<organism evidence="2">
    <name type="scientific">marine sediment metagenome</name>
    <dbReference type="NCBI Taxonomy" id="412755"/>
    <lineage>
        <taxon>unclassified sequences</taxon>
        <taxon>metagenomes</taxon>
        <taxon>ecological metagenomes</taxon>
    </lineage>
</organism>
<comment type="caution">
    <text evidence="2">The sequence shown here is derived from an EMBL/GenBank/DDBJ whole genome shotgun (WGS) entry which is preliminary data.</text>
</comment>
<dbReference type="Gene3D" id="3.40.630.30">
    <property type="match status" value="1"/>
</dbReference>
<dbReference type="AlphaFoldDB" id="X1JTV2"/>
<accession>X1JTV2</accession>
<dbReference type="InterPro" id="IPR000182">
    <property type="entry name" value="GNAT_dom"/>
</dbReference>
<sequence length="209" mass="24390">HYLRSRDGTRRVAKTMLKIRRLKESDRALMENFWNDLSVDTLRMWQHYESVNDIFREKSHKLIGLKNSKIVVYGFLLPDDNFPDTPSLGIVTLDSERKIGVGTLMMENLEEMGKTLEYKNIFLTTFVDNIPAFSFYKKLGYKTCEIVKRQGKDSYAMVKKVNDLSLEKKVLSKKQVFDKKRHINPSKKLNPNCVIFTSLFSLSPRNSIK</sequence>
<name>X1JTV2_9ZZZZ</name>
<dbReference type="PROSITE" id="PS51186">
    <property type="entry name" value="GNAT"/>
    <property type="match status" value="1"/>
</dbReference>
<evidence type="ECO:0000313" key="2">
    <source>
        <dbReference type="EMBL" id="GAH97477.1"/>
    </source>
</evidence>
<feature type="non-terminal residue" evidence="2">
    <location>
        <position position="1"/>
    </location>
</feature>
<dbReference type="GO" id="GO:0016747">
    <property type="term" value="F:acyltransferase activity, transferring groups other than amino-acyl groups"/>
    <property type="evidence" value="ECO:0007669"/>
    <property type="project" value="InterPro"/>
</dbReference>
<dbReference type="SUPFAM" id="SSF55729">
    <property type="entry name" value="Acyl-CoA N-acyltransferases (Nat)"/>
    <property type="match status" value="1"/>
</dbReference>